<dbReference type="SUPFAM" id="SSF103515">
    <property type="entry name" value="Autotransporter"/>
    <property type="match status" value="1"/>
</dbReference>
<keyword evidence="3" id="KW-1185">Reference proteome</keyword>
<sequence>MKRVLAAAFLALTSSAAFAADVVQPIVEEPVVAGPRVSGHIEAYLGGIWLDADGGNLDGWVAGGAARLNYPIDARWNIQGDLFADGLWIDEGDANSYGGALHAYWRDPSRFAVGAFATINGYGGDTGPTDLYSFTVGPEAQVYFDNVTLYGQAYYGQLRQSGFSEHADIWGVRGVARYFAQPNLRFDGEIGYRSVDLPGAEGDTVTLALQGNYRFDNTPWTVFGRYQFDHLSTSSDVNIHKLVLGIRATFGADTLLDEDRNGATMDTQRSSYLFF</sequence>
<gene>
    <name evidence="2" type="ORF">GGQ99_000663</name>
</gene>
<proteinExistence type="predicted"/>
<keyword evidence="1" id="KW-0732">Signal</keyword>
<dbReference type="EMBL" id="JACHOT010000001">
    <property type="protein sequence ID" value="MBB4648941.1"/>
    <property type="molecule type" value="Genomic_DNA"/>
</dbReference>
<accession>A0ABR6KWN7</accession>
<dbReference type="InterPro" id="IPR036709">
    <property type="entry name" value="Autotransporte_beta_dom_sf"/>
</dbReference>
<organism evidence="2 3">
    <name type="scientific">Aminobacter niigataensis</name>
    <dbReference type="NCBI Taxonomy" id="83265"/>
    <lineage>
        <taxon>Bacteria</taxon>
        <taxon>Pseudomonadati</taxon>
        <taxon>Pseudomonadota</taxon>
        <taxon>Alphaproteobacteria</taxon>
        <taxon>Hyphomicrobiales</taxon>
        <taxon>Phyllobacteriaceae</taxon>
        <taxon>Aminobacter</taxon>
    </lineage>
</organism>
<evidence type="ECO:0000313" key="2">
    <source>
        <dbReference type="EMBL" id="MBB4648941.1"/>
    </source>
</evidence>
<dbReference type="Proteomes" id="UP000539538">
    <property type="component" value="Unassembled WGS sequence"/>
</dbReference>
<comment type="caution">
    <text evidence="2">The sequence shown here is derived from an EMBL/GenBank/DDBJ whole genome shotgun (WGS) entry which is preliminary data.</text>
</comment>
<feature type="chain" id="PRO_5047130009" evidence="1">
    <location>
        <begin position="20"/>
        <end position="275"/>
    </location>
</feature>
<evidence type="ECO:0000256" key="1">
    <source>
        <dbReference type="SAM" id="SignalP"/>
    </source>
</evidence>
<dbReference type="RefSeq" id="WP_183260643.1">
    <property type="nucleotide sequence ID" value="NZ_BAAAVZ010000008.1"/>
</dbReference>
<reference evidence="2 3" key="1">
    <citation type="submission" date="2020-08" db="EMBL/GenBank/DDBJ databases">
        <title>Genomic Encyclopedia of Type Strains, Phase IV (KMG-IV): sequencing the most valuable type-strain genomes for metagenomic binning, comparative biology and taxonomic classification.</title>
        <authorList>
            <person name="Goeker M."/>
        </authorList>
    </citation>
    <scope>NUCLEOTIDE SEQUENCE [LARGE SCALE GENOMIC DNA]</scope>
    <source>
        <strain evidence="2 3">DSM 7050</strain>
    </source>
</reference>
<protein>
    <submittedName>
        <fullName evidence="2">Opacity protein-like surface antigen</fullName>
    </submittedName>
</protein>
<evidence type="ECO:0000313" key="3">
    <source>
        <dbReference type="Proteomes" id="UP000539538"/>
    </source>
</evidence>
<name>A0ABR6KWN7_9HYPH</name>
<feature type="signal peptide" evidence="1">
    <location>
        <begin position="1"/>
        <end position="19"/>
    </location>
</feature>